<dbReference type="KEGG" id="rpe:RPE_0589"/>
<dbReference type="InterPro" id="IPR036318">
    <property type="entry name" value="FAD-bd_PCMH-like_sf"/>
</dbReference>
<dbReference type="PANTHER" id="PTHR42659">
    <property type="entry name" value="XANTHINE DEHYDROGENASE SUBUNIT C-RELATED"/>
    <property type="match status" value="1"/>
</dbReference>
<sequence length="328" mass="34973">MNDALHSLRLVRPGTVNEAVAALIEHPEGRLVAGGTDLLVNMRRGVEQPNLLIDTSAIADIKQINSDGDGLTIGAGVSIAALATNALIASRYRALAVAAAAIAGPSHRKLGTVGGNLCLDTRCIYYNQSEWWRRANSYCLKNRGETCHVAPQGKRCHAAFSGDLAPALLVLGAEIDIAGPNGVRRSPLAELYVEDGKAHLTLRPGEIVVTVRLPANPLGSTYQKVRVRGAIDYPLAGVAVALSRSGADIAQLRIALTGTNSRPFLLVGTTAFEQRPLDDTMLQSIDKLVQKQVQPMRTTLMSANYRRLAAAAIARRVTSELFDSLAAE</sequence>
<name>Q07U37_RHOP5</name>
<protein>
    <submittedName>
        <fullName evidence="4">4-hydroxybenzoyl-CoA reductase beta subunit</fullName>
        <ecNumber evidence="4">1.3.7.9</ecNumber>
    </submittedName>
</protein>
<evidence type="ECO:0000256" key="2">
    <source>
        <dbReference type="ARBA" id="ARBA00022827"/>
    </source>
</evidence>
<dbReference type="STRING" id="316055.RPE_0589"/>
<dbReference type="EMBL" id="CP000463">
    <property type="protein sequence ID" value="ABJ04547.1"/>
    <property type="molecule type" value="Genomic_DNA"/>
</dbReference>
<dbReference type="Gene3D" id="3.30.390.50">
    <property type="entry name" value="CO dehydrogenase flavoprotein, C-terminal domain"/>
    <property type="match status" value="1"/>
</dbReference>
<reference evidence="4" key="1">
    <citation type="submission" date="2006-09" db="EMBL/GenBank/DDBJ databases">
        <title>Complete sequence of Rhodopseudomonas palustris BisA53.</title>
        <authorList>
            <consortium name="US DOE Joint Genome Institute"/>
            <person name="Copeland A."/>
            <person name="Lucas S."/>
            <person name="Lapidus A."/>
            <person name="Barry K."/>
            <person name="Detter J.C."/>
            <person name="Glavina del Rio T."/>
            <person name="Hammon N."/>
            <person name="Israni S."/>
            <person name="Dalin E."/>
            <person name="Tice H."/>
            <person name="Pitluck S."/>
            <person name="Chain P."/>
            <person name="Malfatti S."/>
            <person name="Shin M."/>
            <person name="Vergez L."/>
            <person name="Schmutz J."/>
            <person name="Larimer F."/>
            <person name="Land M."/>
            <person name="Hauser L."/>
            <person name="Pelletier D.A."/>
            <person name="Kyrpides N."/>
            <person name="Kim E."/>
            <person name="Harwood C.S."/>
            <person name="Oda Y."/>
            <person name="Richardson P."/>
        </authorList>
    </citation>
    <scope>NUCLEOTIDE SEQUENCE [LARGE SCALE GENOMIC DNA]</scope>
    <source>
        <strain evidence="4">BisA53</strain>
    </source>
</reference>
<feature type="domain" description="FAD-binding PCMH-type" evidence="3">
    <location>
        <begin position="3"/>
        <end position="218"/>
    </location>
</feature>
<dbReference type="SUPFAM" id="SSF55447">
    <property type="entry name" value="CO dehydrogenase flavoprotein C-terminal domain-like"/>
    <property type="match status" value="1"/>
</dbReference>
<dbReference type="AlphaFoldDB" id="Q07U37"/>
<dbReference type="InterPro" id="IPR005107">
    <property type="entry name" value="CO_DH_flav_C"/>
</dbReference>
<dbReference type="InterPro" id="IPR016167">
    <property type="entry name" value="FAD-bd_PCMH_sub1"/>
</dbReference>
<evidence type="ECO:0000313" key="4">
    <source>
        <dbReference type="EMBL" id="ABJ04547.1"/>
    </source>
</evidence>
<organism evidence="4">
    <name type="scientific">Rhodopseudomonas palustris (strain BisA53)</name>
    <dbReference type="NCBI Taxonomy" id="316055"/>
    <lineage>
        <taxon>Bacteria</taxon>
        <taxon>Pseudomonadati</taxon>
        <taxon>Pseudomonadota</taxon>
        <taxon>Alphaproteobacteria</taxon>
        <taxon>Hyphomicrobiales</taxon>
        <taxon>Nitrobacteraceae</taxon>
        <taxon>Rhodopseudomonas</taxon>
    </lineage>
</organism>
<keyword evidence="2" id="KW-0274">FAD</keyword>
<dbReference type="GO" id="GO:0016491">
    <property type="term" value="F:oxidoreductase activity"/>
    <property type="evidence" value="ECO:0007669"/>
    <property type="project" value="UniProtKB-KW"/>
</dbReference>
<dbReference type="PANTHER" id="PTHR42659:SF9">
    <property type="entry name" value="XANTHINE DEHYDROGENASE FAD-BINDING SUBUNIT XDHB-RELATED"/>
    <property type="match status" value="1"/>
</dbReference>
<dbReference type="InterPro" id="IPR016166">
    <property type="entry name" value="FAD-bd_PCMH"/>
</dbReference>
<dbReference type="InterPro" id="IPR051312">
    <property type="entry name" value="Diverse_Substr_Oxidored"/>
</dbReference>
<proteinExistence type="predicted"/>
<evidence type="ECO:0000256" key="1">
    <source>
        <dbReference type="ARBA" id="ARBA00022630"/>
    </source>
</evidence>
<dbReference type="InterPro" id="IPR002346">
    <property type="entry name" value="Mopterin_DH_FAD-bd"/>
</dbReference>
<dbReference type="NCBIfam" id="TIGR03195">
    <property type="entry name" value="4hydrxCoA_B"/>
    <property type="match status" value="1"/>
</dbReference>
<accession>Q07U37</accession>
<dbReference type="OrthoDB" id="9793944at2"/>
<dbReference type="GO" id="GO:0071949">
    <property type="term" value="F:FAD binding"/>
    <property type="evidence" value="ECO:0007669"/>
    <property type="project" value="InterPro"/>
</dbReference>
<dbReference type="PROSITE" id="PS51387">
    <property type="entry name" value="FAD_PCMH"/>
    <property type="match status" value="1"/>
</dbReference>
<keyword evidence="4" id="KW-0560">Oxidoreductase</keyword>
<dbReference type="Pfam" id="PF00941">
    <property type="entry name" value="FAD_binding_5"/>
    <property type="match status" value="1"/>
</dbReference>
<dbReference type="Gene3D" id="3.30.465.10">
    <property type="match status" value="2"/>
</dbReference>
<dbReference type="SMART" id="SM01092">
    <property type="entry name" value="CO_deh_flav_C"/>
    <property type="match status" value="1"/>
</dbReference>
<gene>
    <name evidence="4" type="ordered locus">RPE_0589</name>
</gene>
<dbReference type="InterPro" id="IPR017608">
    <property type="entry name" value="4hydrxbenzoyl-CoA_Rdtase_bsu"/>
</dbReference>
<dbReference type="Pfam" id="PF03450">
    <property type="entry name" value="CO_deh_flav_C"/>
    <property type="match status" value="1"/>
</dbReference>
<dbReference type="EC" id="1.3.7.9" evidence="4"/>
<dbReference type="InterPro" id="IPR036683">
    <property type="entry name" value="CO_DH_flav_C_dom_sf"/>
</dbReference>
<keyword evidence="1" id="KW-0285">Flavoprotein</keyword>
<dbReference type="eggNOG" id="COG1319">
    <property type="taxonomic scope" value="Bacteria"/>
</dbReference>
<dbReference type="InterPro" id="IPR016169">
    <property type="entry name" value="FAD-bd_PCMH_sub2"/>
</dbReference>
<evidence type="ECO:0000259" key="3">
    <source>
        <dbReference type="PROSITE" id="PS51387"/>
    </source>
</evidence>
<dbReference type="Gene3D" id="3.30.43.10">
    <property type="entry name" value="Uridine Diphospho-n-acetylenolpyruvylglucosamine Reductase, domain 2"/>
    <property type="match status" value="1"/>
</dbReference>
<dbReference type="HOGENOM" id="CLU_058050_1_0_5"/>
<dbReference type="SUPFAM" id="SSF56176">
    <property type="entry name" value="FAD-binding/transporter-associated domain-like"/>
    <property type="match status" value="1"/>
</dbReference>